<evidence type="ECO:0000313" key="6">
    <source>
        <dbReference type="EMBL" id="HIU44317.1"/>
    </source>
</evidence>
<dbReference type="NCBIfam" id="TIGR00275">
    <property type="entry name" value="aminoacetone oxidase family FAD-binding enzyme"/>
    <property type="match status" value="1"/>
</dbReference>
<organism evidence="6 7">
    <name type="scientific">Candidatus Ventrousia excrementavium</name>
    <dbReference type="NCBI Taxonomy" id="2840961"/>
    <lineage>
        <taxon>Bacteria</taxon>
        <taxon>Bacillati</taxon>
        <taxon>Bacillota</taxon>
        <taxon>Clostridia</taxon>
        <taxon>Eubacteriales</taxon>
        <taxon>Clostridiaceae</taxon>
        <taxon>Clostridiaceae incertae sedis</taxon>
        <taxon>Candidatus Ventrousia</taxon>
    </lineage>
</organism>
<dbReference type="Gene3D" id="2.40.30.10">
    <property type="entry name" value="Translation factors"/>
    <property type="match status" value="1"/>
</dbReference>
<dbReference type="Gene3D" id="1.10.8.260">
    <property type="entry name" value="HI0933 insert domain-like"/>
    <property type="match status" value="1"/>
</dbReference>
<gene>
    <name evidence="6" type="ORF">IAB67_08495</name>
</gene>
<dbReference type="PANTHER" id="PTHR42887:SF2">
    <property type="entry name" value="OS12G0638800 PROTEIN"/>
    <property type="match status" value="1"/>
</dbReference>
<evidence type="ECO:0000259" key="4">
    <source>
        <dbReference type="Pfam" id="PF03486"/>
    </source>
</evidence>
<proteinExistence type="predicted"/>
<comment type="caution">
    <text evidence="6">The sequence shown here is derived from an EMBL/GenBank/DDBJ whole genome shotgun (WGS) entry which is preliminary data.</text>
</comment>
<dbReference type="PANTHER" id="PTHR42887">
    <property type="entry name" value="OS12G0638800 PROTEIN"/>
    <property type="match status" value="1"/>
</dbReference>
<evidence type="ECO:0000259" key="5">
    <source>
        <dbReference type="Pfam" id="PF22780"/>
    </source>
</evidence>
<dbReference type="Proteomes" id="UP000824073">
    <property type="component" value="Unassembled WGS sequence"/>
</dbReference>
<evidence type="ECO:0000256" key="1">
    <source>
        <dbReference type="ARBA" id="ARBA00001974"/>
    </source>
</evidence>
<evidence type="ECO:0000313" key="7">
    <source>
        <dbReference type="Proteomes" id="UP000824073"/>
    </source>
</evidence>
<dbReference type="Pfam" id="PF22780">
    <property type="entry name" value="HI0933_like_1st"/>
    <property type="match status" value="1"/>
</dbReference>
<dbReference type="PRINTS" id="PR00368">
    <property type="entry name" value="FADPNR"/>
</dbReference>
<evidence type="ECO:0000256" key="3">
    <source>
        <dbReference type="ARBA" id="ARBA00022827"/>
    </source>
</evidence>
<name>A0A9D1S211_9CLOT</name>
<dbReference type="InterPro" id="IPR036188">
    <property type="entry name" value="FAD/NAD-bd_sf"/>
</dbReference>
<keyword evidence="3" id="KW-0274">FAD</keyword>
<dbReference type="Pfam" id="PF03486">
    <property type="entry name" value="HI0933_like"/>
    <property type="match status" value="1"/>
</dbReference>
<feature type="domain" description="RsdA/BaiN/AoA(So)-like Rossmann fold-like" evidence="4">
    <location>
        <begin position="2"/>
        <end position="402"/>
    </location>
</feature>
<accession>A0A9D1S211</accession>
<dbReference type="InterPro" id="IPR055178">
    <property type="entry name" value="RsdA/BaiN/AoA(So)-like_dom"/>
</dbReference>
<reference evidence="6" key="1">
    <citation type="submission" date="2020-10" db="EMBL/GenBank/DDBJ databases">
        <authorList>
            <person name="Gilroy R."/>
        </authorList>
    </citation>
    <scope>NUCLEOTIDE SEQUENCE</scope>
    <source>
        <strain evidence="6">CHK191-8634</strain>
    </source>
</reference>
<dbReference type="SUPFAM" id="SSF160996">
    <property type="entry name" value="HI0933 insert domain-like"/>
    <property type="match status" value="1"/>
</dbReference>
<evidence type="ECO:0000256" key="2">
    <source>
        <dbReference type="ARBA" id="ARBA00022630"/>
    </source>
</evidence>
<dbReference type="InterPro" id="IPR023166">
    <property type="entry name" value="BaiN-like_dom_sf"/>
</dbReference>
<feature type="domain" description="RsdA/BaiN/AoA(So)-like insert" evidence="5">
    <location>
        <begin position="188"/>
        <end position="349"/>
    </location>
</feature>
<dbReference type="SUPFAM" id="SSF51905">
    <property type="entry name" value="FAD/NAD(P)-binding domain"/>
    <property type="match status" value="1"/>
</dbReference>
<protein>
    <submittedName>
        <fullName evidence="6">NAD(P)/FAD-dependent oxidoreductase</fullName>
    </submittedName>
</protein>
<comment type="cofactor">
    <cofactor evidence="1">
        <name>FAD</name>
        <dbReference type="ChEBI" id="CHEBI:57692"/>
    </cofactor>
</comment>
<dbReference type="AlphaFoldDB" id="A0A9D1S211"/>
<dbReference type="PRINTS" id="PR00411">
    <property type="entry name" value="PNDRDTASEI"/>
</dbReference>
<reference evidence="6" key="2">
    <citation type="journal article" date="2021" name="PeerJ">
        <title>Extensive microbial diversity within the chicken gut microbiome revealed by metagenomics and culture.</title>
        <authorList>
            <person name="Gilroy R."/>
            <person name="Ravi A."/>
            <person name="Getino M."/>
            <person name="Pursley I."/>
            <person name="Horton D.L."/>
            <person name="Alikhan N.F."/>
            <person name="Baker D."/>
            <person name="Gharbi K."/>
            <person name="Hall N."/>
            <person name="Watson M."/>
            <person name="Adriaenssens E.M."/>
            <person name="Foster-Nyarko E."/>
            <person name="Jarju S."/>
            <person name="Secka A."/>
            <person name="Antonio M."/>
            <person name="Oren A."/>
            <person name="Chaudhuri R.R."/>
            <person name="La Ragione R."/>
            <person name="Hildebrand F."/>
            <person name="Pallen M.J."/>
        </authorList>
    </citation>
    <scope>NUCLEOTIDE SEQUENCE</scope>
    <source>
        <strain evidence="6">CHK191-8634</strain>
    </source>
</reference>
<keyword evidence="2" id="KW-0285">Flavoprotein</keyword>
<dbReference type="InterPro" id="IPR057661">
    <property type="entry name" value="RsdA/BaiN/AoA(So)_Rossmann"/>
</dbReference>
<sequence>MDVVVIGGGAAGMMAACTAAQYGASVTLLERNAFLGVKLNITGKGRCNLTNNCDVRELISAVPGNGRFLYSAFAGFDAQDTMQFFENLGVSLKTERGNRVFPVSDRAKDISGALRQCLRQCGVKVVHTRALGLCTADGMITGVETADRVIPASGVILATGGVSYPRTGSDGDGHRMARRLGHTVTPLRPSLVPLVSDSPICPRLEGLSLRNVGLRVVREGKTLYEDFGEMLFTGHGMSGPMILSASAHLAHTGDFACTVQIDLKPALDMETLDKRVLRDFSEAPNRNFSNVLQKLLPQKLVPVMADLSGISGEQKVNSITRVQRDALCRLVKGLQIPVSGPGGFDEAVVTAGGIAVAEIDPKSMRSKLVPNLYFAGEVIDVDAYTGGYNLQIAWSTGYKAGMSAALNEGE</sequence>
<dbReference type="Gene3D" id="3.50.50.60">
    <property type="entry name" value="FAD/NAD(P)-binding domain"/>
    <property type="match status" value="1"/>
</dbReference>
<dbReference type="InterPro" id="IPR004792">
    <property type="entry name" value="BaiN-like"/>
</dbReference>
<dbReference type="EMBL" id="DVMR01000063">
    <property type="protein sequence ID" value="HIU44317.1"/>
    <property type="molecule type" value="Genomic_DNA"/>
</dbReference>